<proteinExistence type="predicted"/>
<reference evidence="2 3" key="1">
    <citation type="journal article" date="2019" name="Int. J. Syst. Evol. Microbiol.">
        <title>The Global Catalogue of Microorganisms (GCM) 10K type strain sequencing project: providing services to taxonomists for standard genome sequencing and annotation.</title>
        <authorList>
            <consortium name="The Broad Institute Genomics Platform"/>
            <consortium name="The Broad Institute Genome Sequencing Center for Infectious Disease"/>
            <person name="Wu L."/>
            <person name="Ma J."/>
        </authorList>
    </citation>
    <scope>NUCLEOTIDE SEQUENCE [LARGE SCALE GENOMIC DNA]</scope>
    <source>
        <strain evidence="2 3">JCM 16026</strain>
    </source>
</reference>
<accession>A0ABN3AVD6</accession>
<feature type="transmembrane region" description="Helical" evidence="1">
    <location>
        <begin position="12"/>
        <end position="34"/>
    </location>
</feature>
<feature type="transmembrane region" description="Helical" evidence="1">
    <location>
        <begin position="46"/>
        <end position="67"/>
    </location>
</feature>
<dbReference type="EMBL" id="BAAAQT010000008">
    <property type="protein sequence ID" value="GAA2175329.1"/>
    <property type="molecule type" value="Genomic_DNA"/>
</dbReference>
<protein>
    <recommendedName>
        <fullName evidence="4">Integral membrane protein</fullName>
    </recommendedName>
</protein>
<name>A0ABN3AVD6_9MICO</name>
<keyword evidence="3" id="KW-1185">Reference proteome</keyword>
<evidence type="ECO:0000313" key="2">
    <source>
        <dbReference type="EMBL" id="GAA2175329.1"/>
    </source>
</evidence>
<keyword evidence="1" id="KW-0472">Membrane</keyword>
<evidence type="ECO:0000313" key="3">
    <source>
        <dbReference type="Proteomes" id="UP001501599"/>
    </source>
</evidence>
<keyword evidence="1" id="KW-0812">Transmembrane</keyword>
<evidence type="ECO:0000256" key="1">
    <source>
        <dbReference type="SAM" id="Phobius"/>
    </source>
</evidence>
<keyword evidence="1" id="KW-1133">Transmembrane helix</keyword>
<comment type="caution">
    <text evidence="2">The sequence shown here is derived from an EMBL/GenBank/DDBJ whole genome shotgun (WGS) entry which is preliminary data.</text>
</comment>
<gene>
    <name evidence="2" type="ORF">GCM10009846_24770</name>
</gene>
<organism evidence="2 3">
    <name type="scientific">Agrococcus versicolor</name>
    <dbReference type="NCBI Taxonomy" id="501482"/>
    <lineage>
        <taxon>Bacteria</taxon>
        <taxon>Bacillati</taxon>
        <taxon>Actinomycetota</taxon>
        <taxon>Actinomycetes</taxon>
        <taxon>Micrococcales</taxon>
        <taxon>Microbacteriaceae</taxon>
        <taxon>Agrococcus</taxon>
    </lineage>
</organism>
<sequence length="73" mass="7655">MTPSAYGGRMTRILGVVLGVILIAAGSLFFLQGIGLVAGSSMTGTTTWTVLGPLIAILGLVVLLVTLRRTRRR</sequence>
<evidence type="ECO:0008006" key="4">
    <source>
        <dbReference type="Google" id="ProtNLM"/>
    </source>
</evidence>
<dbReference type="Proteomes" id="UP001501599">
    <property type="component" value="Unassembled WGS sequence"/>
</dbReference>